<evidence type="ECO:0000313" key="1">
    <source>
        <dbReference type="EMBL" id="PKI51560.1"/>
    </source>
</evidence>
<gene>
    <name evidence="1" type="ORF">CRG98_028120</name>
</gene>
<protein>
    <submittedName>
        <fullName evidence="1">Uncharacterized protein</fullName>
    </submittedName>
</protein>
<organism evidence="1 2">
    <name type="scientific">Punica granatum</name>
    <name type="common">Pomegranate</name>
    <dbReference type="NCBI Taxonomy" id="22663"/>
    <lineage>
        <taxon>Eukaryota</taxon>
        <taxon>Viridiplantae</taxon>
        <taxon>Streptophyta</taxon>
        <taxon>Embryophyta</taxon>
        <taxon>Tracheophyta</taxon>
        <taxon>Spermatophyta</taxon>
        <taxon>Magnoliopsida</taxon>
        <taxon>eudicotyledons</taxon>
        <taxon>Gunneridae</taxon>
        <taxon>Pentapetalae</taxon>
        <taxon>rosids</taxon>
        <taxon>malvids</taxon>
        <taxon>Myrtales</taxon>
        <taxon>Lythraceae</taxon>
        <taxon>Punica</taxon>
    </lineage>
</organism>
<sequence>MEEKKRPWAPWALEGKDVLSYDISACEGGKNLVEMKMMRKKKLMVLSMLKLPEYRFSDLPETIVNQIP</sequence>
<dbReference type="Proteomes" id="UP000233551">
    <property type="component" value="Unassembled WGS sequence"/>
</dbReference>
<keyword evidence="2" id="KW-1185">Reference proteome</keyword>
<dbReference type="AlphaFoldDB" id="A0A2I0J6M8"/>
<reference evidence="1 2" key="1">
    <citation type="submission" date="2017-11" db="EMBL/GenBank/DDBJ databases">
        <title>De-novo sequencing of pomegranate (Punica granatum L.) genome.</title>
        <authorList>
            <person name="Akparov Z."/>
            <person name="Amiraslanov A."/>
            <person name="Hajiyeva S."/>
            <person name="Abbasov M."/>
            <person name="Kaur K."/>
            <person name="Hamwieh A."/>
            <person name="Solovyev V."/>
            <person name="Salamov A."/>
            <person name="Braich B."/>
            <person name="Kosarev P."/>
            <person name="Mahmoud A."/>
            <person name="Hajiyev E."/>
            <person name="Babayeva S."/>
            <person name="Izzatullayeva V."/>
            <person name="Mammadov A."/>
            <person name="Mammadov A."/>
            <person name="Sharifova S."/>
            <person name="Ojaghi J."/>
            <person name="Eynullazada K."/>
            <person name="Bayramov B."/>
            <person name="Abdulazimova A."/>
            <person name="Shahmuradov I."/>
        </authorList>
    </citation>
    <scope>NUCLEOTIDE SEQUENCE [LARGE SCALE GENOMIC DNA]</scope>
    <source>
        <strain evidence="2">cv. AG2017</strain>
        <tissue evidence="1">Leaf</tissue>
    </source>
</reference>
<comment type="caution">
    <text evidence="1">The sequence shown here is derived from an EMBL/GenBank/DDBJ whole genome shotgun (WGS) entry which is preliminary data.</text>
</comment>
<proteinExistence type="predicted"/>
<name>A0A2I0J6M8_PUNGR</name>
<evidence type="ECO:0000313" key="2">
    <source>
        <dbReference type="Proteomes" id="UP000233551"/>
    </source>
</evidence>
<dbReference type="EMBL" id="PGOL01002006">
    <property type="protein sequence ID" value="PKI51560.1"/>
    <property type="molecule type" value="Genomic_DNA"/>
</dbReference>
<accession>A0A2I0J6M8</accession>